<evidence type="ECO:0000313" key="2">
    <source>
        <dbReference type="Proteomes" id="UP001642484"/>
    </source>
</evidence>
<organism evidence="1 2">
    <name type="scientific">Durusdinium trenchii</name>
    <dbReference type="NCBI Taxonomy" id="1381693"/>
    <lineage>
        <taxon>Eukaryota</taxon>
        <taxon>Sar</taxon>
        <taxon>Alveolata</taxon>
        <taxon>Dinophyceae</taxon>
        <taxon>Suessiales</taxon>
        <taxon>Symbiodiniaceae</taxon>
        <taxon>Durusdinium</taxon>
    </lineage>
</organism>
<dbReference type="Gene3D" id="1.20.940.10">
    <property type="entry name" value="Functional domain of the splicing factor Prp18"/>
    <property type="match status" value="1"/>
</dbReference>
<name>A0ABP0N6C2_9DINO</name>
<gene>
    <name evidence="1" type="ORF">CCMP2556_LOCUS28805</name>
</gene>
<comment type="caution">
    <text evidence="1">The sequence shown here is derived from an EMBL/GenBank/DDBJ whole genome shotgun (WGS) entry which is preliminary data.</text>
</comment>
<accession>A0ABP0N6C2</accession>
<proteinExistence type="predicted"/>
<reference evidence="1 2" key="1">
    <citation type="submission" date="2024-02" db="EMBL/GenBank/DDBJ databases">
        <authorList>
            <person name="Chen Y."/>
            <person name="Shah S."/>
            <person name="Dougan E. K."/>
            <person name="Thang M."/>
            <person name="Chan C."/>
        </authorList>
    </citation>
    <scope>NUCLEOTIDE SEQUENCE [LARGE SCALE GENOMIC DNA]</scope>
</reference>
<dbReference type="Proteomes" id="UP001642484">
    <property type="component" value="Unassembled WGS sequence"/>
</dbReference>
<keyword evidence="2" id="KW-1185">Reference proteome</keyword>
<sequence>MTRGSISLWLLTWPRRITIDEDDLEKNTKIQGEGKKLTSRDKARVTAGGESSVTSRDISVAWTAPETNGVELLRVARDLIAGPNESVVRWCQADVKETPSELLAVAKELQTTAELARRFAVATLRQWKQQGDGALGEAPDMSSLEPLLDLLLAKALDEKEEEHMKQCCLQSLEGKHLLAQKSYIDLIHGSKTWVTGGLLYISSDEPKGNERMWGQKWRKIEDKGSLLDNAATQKALQSFKRLLSFHEKASGVPV</sequence>
<protein>
    <submittedName>
        <fullName evidence="1">Uncharacterized protein</fullName>
    </submittedName>
</protein>
<dbReference type="SUPFAM" id="SSF47938">
    <property type="entry name" value="Functional domain of the splicing factor Prp18"/>
    <property type="match status" value="1"/>
</dbReference>
<dbReference type="EMBL" id="CAXAMN010021361">
    <property type="protein sequence ID" value="CAK9058429.1"/>
    <property type="molecule type" value="Genomic_DNA"/>
</dbReference>
<evidence type="ECO:0000313" key="1">
    <source>
        <dbReference type="EMBL" id="CAK9058429.1"/>
    </source>
</evidence>